<keyword evidence="2" id="KW-0723">Serine/threonine-protein kinase</keyword>
<dbReference type="Gene3D" id="3.30.565.10">
    <property type="entry name" value="Histidine kinase-like ATPase, C-terminal domain"/>
    <property type="match status" value="1"/>
</dbReference>
<gene>
    <name evidence="2" type="ORF">BGL_1c14240</name>
</gene>
<keyword evidence="2" id="KW-0418">Kinase</keyword>
<organism evidence="2 3">
    <name type="scientific">Burkholderia plantarii</name>
    <dbReference type="NCBI Taxonomy" id="41899"/>
    <lineage>
        <taxon>Bacteria</taxon>
        <taxon>Pseudomonadati</taxon>
        <taxon>Pseudomonadota</taxon>
        <taxon>Betaproteobacteria</taxon>
        <taxon>Burkholderiales</taxon>
        <taxon>Burkholderiaceae</taxon>
        <taxon>Burkholderia</taxon>
    </lineage>
</organism>
<dbReference type="AlphaFoldDB" id="A0A0B6RY06"/>
<feature type="domain" description="Histidine kinase/HSP90-like ATPase" evidence="1">
    <location>
        <begin position="41"/>
        <end position="141"/>
    </location>
</feature>
<keyword evidence="2" id="KW-0808">Transferase</keyword>
<evidence type="ECO:0000259" key="1">
    <source>
        <dbReference type="SMART" id="SM00387"/>
    </source>
</evidence>
<dbReference type="Proteomes" id="UP000031838">
    <property type="component" value="Chromosome 1"/>
</dbReference>
<protein>
    <submittedName>
        <fullName evidence="2">Putative anti-sigma regulatory factor,serine/threonine protein kinase</fullName>
    </submittedName>
</protein>
<keyword evidence="3" id="KW-1185">Reference proteome</keyword>
<dbReference type="RefSeq" id="WP_042624570.1">
    <property type="nucleotide sequence ID" value="NZ_BSTO01000005.1"/>
</dbReference>
<dbReference type="OrthoDB" id="5769716at2"/>
<dbReference type="KEGG" id="bpla:bpln_1g13800"/>
<sequence>MDTAGVTVVSTTRVGLRSDQEIVRLRQLVRDHAIELGLSLVDQTKFVTAASELARNTLLHGGGGDAELSVLERGARKGLRVAFIDTGPGIADIDRALQDGFTTAGGLGLGLGGARRLSDEFQIETERGKGTRITIAKWKIR</sequence>
<evidence type="ECO:0000313" key="2">
    <source>
        <dbReference type="EMBL" id="AJK45940.1"/>
    </source>
</evidence>
<reference evidence="3" key="1">
    <citation type="submission" date="2011-03" db="EMBL/GenBank/DDBJ databases">
        <authorList>
            <person name="Voget S."/>
            <person name="Streit W.R."/>
            <person name="Jaeger K.E."/>
            <person name="Daniel R."/>
        </authorList>
    </citation>
    <scope>NUCLEOTIDE SEQUENCE [LARGE SCALE GENOMIC DNA]</scope>
    <source>
        <strain evidence="3">PG1</strain>
    </source>
</reference>
<dbReference type="KEGG" id="bgp:BGL_1c14240"/>
<dbReference type="Pfam" id="PF02518">
    <property type="entry name" value="HATPase_c"/>
    <property type="match status" value="1"/>
</dbReference>
<evidence type="ECO:0000313" key="3">
    <source>
        <dbReference type="Proteomes" id="UP000031838"/>
    </source>
</evidence>
<dbReference type="EMBL" id="CP002580">
    <property type="protein sequence ID" value="AJK45940.1"/>
    <property type="molecule type" value="Genomic_DNA"/>
</dbReference>
<name>A0A0B6RY06_BURPL</name>
<dbReference type="GO" id="GO:0004674">
    <property type="term" value="F:protein serine/threonine kinase activity"/>
    <property type="evidence" value="ECO:0007669"/>
    <property type="project" value="UniProtKB-KW"/>
</dbReference>
<dbReference type="HOGENOM" id="CLU_129722_1_0_4"/>
<reference evidence="2 3" key="2">
    <citation type="journal article" date="2016" name="Appl. Microbiol. Biotechnol.">
        <title>Mutations improving production and secretion of extracellular lipase by Burkholderia glumae PG1.</title>
        <authorList>
            <person name="Knapp A."/>
            <person name="Voget S."/>
            <person name="Gao R."/>
            <person name="Zaburannyi N."/>
            <person name="Krysciak D."/>
            <person name="Breuer M."/>
            <person name="Hauer B."/>
            <person name="Streit W.R."/>
            <person name="Muller R."/>
            <person name="Daniel R."/>
            <person name="Jaeger K.E."/>
        </authorList>
    </citation>
    <scope>NUCLEOTIDE SEQUENCE [LARGE SCALE GENOMIC DNA]</scope>
    <source>
        <strain evidence="2 3">PG1</strain>
    </source>
</reference>
<dbReference type="InterPro" id="IPR036890">
    <property type="entry name" value="HATPase_C_sf"/>
</dbReference>
<proteinExistence type="predicted"/>
<dbReference type="InterPro" id="IPR003594">
    <property type="entry name" value="HATPase_dom"/>
</dbReference>
<dbReference type="SMART" id="SM00387">
    <property type="entry name" value="HATPase_c"/>
    <property type="match status" value="1"/>
</dbReference>
<accession>A0A0B6RY06</accession>
<dbReference type="SUPFAM" id="SSF55874">
    <property type="entry name" value="ATPase domain of HSP90 chaperone/DNA topoisomerase II/histidine kinase"/>
    <property type="match status" value="1"/>
</dbReference>